<keyword evidence="3" id="KW-1185">Reference proteome</keyword>
<evidence type="ECO:0000313" key="3">
    <source>
        <dbReference type="Proteomes" id="UP000622166"/>
    </source>
</evidence>
<protein>
    <submittedName>
        <fullName evidence="2">Uncharacterized protein</fullName>
    </submittedName>
</protein>
<organism evidence="2 3">
    <name type="scientific">Streptomyces poonensis</name>
    <dbReference type="NCBI Taxonomy" id="68255"/>
    <lineage>
        <taxon>Bacteria</taxon>
        <taxon>Bacillati</taxon>
        <taxon>Actinomycetota</taxon>
        <taxon>Actinomycetes</taxon>
        <taxon>Kitasatosporales</taxon>
        <taxon>Streptomycetaceae</taxon>
        <taxon>Streptomyces</taxon>
    </lineage>
</organism>
<dbReference type="Proteomes" id="UP000622166">
    <property type="component" value="Unassembled WGS sequence"/>
</dbReference>
<feature type="region of interest" description="Disordered" evidence="1">
    <location>
        <begin position="42"/>
        <end position="66"/>
    </location>
</feature>
<name>A0A918PCK5_9ACTN</name>
<dbReference type="EMBL" id="BMVW01000002">
    <property type="protein sequence ID" value="GGY98970.1"/>
    <property type="molecule type" value="Genomic_DNA"/>
</dbReference>
<accession>A0A918PCK5</accession>
<reference evidence="2" key="1">
    <citation type="journal article" date="2014" name="Int. J. Syst. Evol. Microbiol.">
        <title>Complete genome sequence of Corynebacterium casei LMG S-19264T (=DSM 44701T), isolated from a smear-ripened cheese.</title>
        <authorList>
            <consortium name="US DOE Joint Genome Institute (JGI-PGF)"/>
            <person name="Walter F."/>
            <person name="Albersmeier A."/>
            <person name="Kalinowski J."/>
            <person name="Ruckert C."/>
        </authorList>
    </citation>
    <scope>NUCLEOTIDE SEQUENCE</scope>
    <source>
        <strain evidence="2">JCM 4815</strain>
    </source>
</reference>
<evidence type="ECO:0000256" key="1">
    <source>
        <dbReference type="SAM" id="MobiDB-lite"/>
    </source>
</evidence>
<comment type="caution">
    <text evidence="2">The sequence shown here is derived from an EMBL/GenBank/DDBJ whole genome shotgun (WGS) entry which is preliminary data.</text>
</comment>
<dbReference type="AlphaFoldDB" id="A0A918PCK5"/>
<sequence length="66" mass="6907">MPGAQFPGEVLRVLLEDAAGCLGSVGRVAVRVMRRARVTVDSRSAVDVTGSRPGPHTGRAASFTRT</sequence>
<proteinExistence type="predicted"/>
<evidence type="ECO:0000313" key="2">
    <source>
        <dbReference type="EMBL" id="GGY98970.1"/>
    </source>
</evidence>
<gene>
    <name evidence="2" type="ORF">GCM10010365_17070</name>
</gene>
<reference evidence="2" key="2">
    <citation type="submission" date="2020-09" db="EMBL/GenBank/DDBJ databases">
        <authorList>
            <person name="Sun Q."/>
            <person name="Ohkuma M."/>
        </authorList>
    </citation>
    <scope>NUCLEOTIDE SEQUENCE</scope>
    <source>
        <strain evidence="2">JCM 4815</strain>
    </source>
</reference>